<organism evidence="5 6">
    <name type="scientific">Archangium minus</name>
    <dbReference type="NCBI Taxonomy" id="83450"/>
    <lineage>
        <taxon>Bacteria</taxon>
        <taxon>Pseudomonadati</taxon>
        <taxon>Myxococcota</taxon>
        <taxon>Myxococcia</taxon>
        <taxon>Myxococcales</taxon>
        <taxon>Cystobacterineae</taxon>
        <taxon>Archangiaceae</taxon>
        <taxon>Archangium</taxon>
    </lineage>
</organism>
<dbReference type="InterPro" id="IPR001680">
    <property type="entry name" value="WD40_rpt"/>
</dbReference>
<evidence type="ECO:0000259" key="4">
    <source>
        <dbReference type="Pfam" id="PF00149"/>
    </source>
</evidence>
<evidence type="ECO:0000256" key="1">
    <source>
        <dbReference type="ARBA" id="ARBA00022574"/>
    </source>
</evidence>
<feature type="domain" description="Calcineurin-like phosphoesterase" evidence="4">
    <location>
        <begin position="7"/>
        <end position="126"/>
    </location>
</feature>
<sequence>MTRLSWLHLSDLLMGPKGSRWLWPEYREDFERDLRALHNQTGPWDLVLISGDLTETGSQREFNLLDSALESFWTYLHGLGSAPLLLAVPGNHDLHRASLSTRTRDTLVAQRWHDNAQARSEFWNQLENELANSTPQARIEHWKKLENELANANPQARIDYWKQAANEQAHSLRTAFLSFSSWLEQWQLRHPRQRELQIRKGLLPGDFAATVVKDGVRVGIAGLNSAFLLPDANGTTVSLEIDPRQLRLAIGGPPSRWAGSHDLNILLTHHPPARLKSEHLSLIQQELASSTRGLLHLCGSQHAGESFSEAKPLPLSWVFQAPSLFGGEPGPQKQGYAIGMLEVSGSSRHVRLFPRVRKLTSPSGQAGLAGGGDLLLTLPSAQEEQPPRLAASAELRRAPEPTRAPEPARTQAPSPLPPGLRARSHLNPARETVTALAWAPSGRELVLGFDSGKLCSWALDAQEPRWTVQAHKRSLVEVRLSPDGQQIATRSALNLRLWSVEETGMSVRAMGPTTNTSVCLDWSLQGVLAASITDETIHFWEARDERQWNPKMYKAPALTTCLAWSPDGRTLAWGGDWTGRLSLIDVRMDSGLHIQERLHLQFNMGPILALAWQPGTSRLAAASADKTVRILDPVNPKQTRTLEGHTDVVVGISFSRDGRLLASWSRRGTIHLHRTDTWETMAVIGSPFESDETPKQVAFSPTENVLASIAPGGHGVSLWDIDVDALLGQREPPRTVHSVSAKVVLVGEGRSGKSCLALRLVEDRYEELDSTHAMRTWSLPLERLDPRARVPDNERREVVLWDMGGQSEYRLVHQLFFRDTAAALLVMEPARGKPARDEIEGWNQRLSAQLGASPRKLLVGSKVDNEWVPVDRPAIEQLLRQCGFEPDAYVSTSAKSGKGLSELKALLARTIDWDSVGRTSHPELFERIRQHLLRLRESGRVVITLPELERELRASHPELADPEALRTVVKQLGRQGVLADTRLADGTQALVLDIEQVERYANSLIVAARENPNRVPAVDMAAFSRALALPRIRPEERLPRDQELVVLDCVIELLLQHGLCLRHEGLLIFPSLFLLAPSEPGTGAAPVASRAYVFSGPVDNIYASLVTALALSRGFGAMRLWEDRAEFGEPGQNVSGVRKVQRAEQQARGVARLEVYFEAGTPEATRKLFLSFIDTHLHEQGVEFVEQRSVACGCGHVFQERTVNKRLADGHTDVLCPECEKRTPLTPPAREPELLKKTRVLLTDMSDQRSQSVSETKVSMKEAQTQDTQATPLRILHLSDLHVGAGADPVSLLQPLVADLTDPSDLAVNHLDYLVISGDITNRADPAEFKKALEFVSALRERFELTAERCIIVPGNHDLDWKTRVYEWHSQLEVDVKKLPAGGYKQQGEGYLVRVDEKYPERFKNFSQHFHHPLLQREYPLDPEQQCISLLSPDTRLQFLAMNSSWEVDQWFPERSHLHEGALSRGLLAAEQQLANARATGQLPADAPVLRLAVWHHPITGNEKIQRDAFMSRLQQNGVRLVLHGHVHEERADLLGYTHPSKQVHVIGAGSFGAPTHHRPESVPRLYNLLEVARDHSLVRVYTRALRRAEGAWEGWAIWPGAKRGERRTYYEVPLR</sequence>
<dbReference type="SMART" id="SM00320">
    <property type="entry name" value="WD40"/>
    <property type="match status" value="7"/>
</dbReference>
<dbReference type="InterPro" id="IPR029052">
    <property type="entry name" value="Metallo-depent_PP-like"/>
</dbReference>
<feature type="region of interest" description="Disordered" evidence="3">
    <location>
        <begin position="385"/>
        <end position="423"/>
    </location>
</feature>
<dbReference type="PANTHER" id="PTHR19848">
    <property type="entry name" value="WD40 REPEAT PROTEIN"/>
    <property type="match status" value="1"/>
</dbReference>
<dbReference type="SUPFAM" id="SSF52540">
    <property type="entry name" value="P-loop containing nucleoside triphosphate hydrolases"/>
    <property type="match status" value="1"/>
</dbReference>
<dbReference type="Pfam" id="PF00149">
    <property type="entry name" value="Metallophos"/>
    <property type="match status" value="2"/>
</dbReference>
<dbReference type="InterPro" id="IPR036322">
    <property type="entry name" value="WD40_repeat_dom_sf"/>
</dbReference>
<dbReference type="Gene3D" id="2.130.10.10">
    <property type="entry name" value="YVTN repeat-like/Quinoprotein amine dehydrogenase"/>
    <property type="match status" value="2"/>
</dbReference>
<evidence type="ECO:0000256" key="3">
    <source>
        <dbReference type="SAM" id="MobiDB-lite"/>
    </source>
</evidence>
<dbReference type="Proteomes" id="UP001611383">
    <property type="component" value="Chromosome"/>
</dbReference>
<dbReference type="PROSITE" id="PS51419">
    <property type="entry name" value="RAB"/>
    <property type="match status" value="1"/>
</dbReference>
<dbReference type="InterPro" id="IPR015943">
    <property type="entry name" value="WD40/YVTN_repeat-like_dom_sf"/>
</dbReference>
<dbReference type="PRINTS" id="PR00449">
    <property type="entry name" value="RASTRNSFRMNG"/>
</dbReference>
<dbReference type="SUPFAM" id="SSF56300">
    <property type="entry name" value="Metallo-dependent phosphatases"/>
    <property type="match status" value="2"/>
</dbReference>
<dbReference type="InterPro" id="IPR027417">
    <property type="entry name" value="P-loop_NTPase"/>
</dbReference>
<name>A0ABY9X086_9BACT</name>
<dbReference type="SUPFAM" id="SSF50978">
    <property type="entry name" value="WD40 repeat-like"/>
    <property type="match status" value="1"/>
</dbReference>
<reference evidence="5 6" key="1">
    <citation type="submission" date="2019-08" db="EMBL/GenBank/DDBJ databases">
        <title>Archangium and Cystobacter genomes.</title>
        <authorList>
            <person name="Chen I.-C.K."/>
            <person name="Wielgoss S."/>
        </authorList>
    </citation>
    <scope>NUCLEOTIDE SEQUENCE [LARGE SCALE GENOMIC DNA]</scope>
    <source>
        <strain evidence="5 6">Cbm 6</strain>
    </source>
</reference>
<dbReference type="Pfam" id="PF00400">
    <property type="entry name" value="WD40"/>
    <property type="match status" value="2"/>
</dbReference>
<keyword evidence="1" id="KW-0853">WD repeat</keyword>
<gene>
    <name evidence="5" type="ORF">F0U60_35215</name>
</gene>
<keyword evidence="2" id="KW-0677">Repeat</keyword>
<proteinExistence type="predicted"/>
<dbReference type="InterPro" id="IPR004843">
    <property type="entry name" value="Calcineurin-like_PHP"/>
</dbReference>
<feature type="domain" description="Calcineurin-like phosphoesterase" evidence="4">
    <location>
        <begin position="1273"/>
        <end position="1529"/>
    </location>
</feature>
<protein>
    <recommendedName>
        <fullName evidence="4">Calcineurin-like phosphoesterase domain-containing protein</fullName>
    </recommendedName>
</protein>
<evidence type="ECO:0000313" key="6">
    <source>
        <dbReference type="Proteomes" id="UP001611383"/>
    </source>
</evidence>
<dbReference type="EMBL" id="CP043494">
    <property type="protein sequence ID" value="WNG48784.1"/>
    <property type="molecule type" value="Genomic_DNA"/>
</dbReference>
<dbReference type="Gene3D" id="3.40.50.300">
    <property type="entry name" value="P-loop containing nucleotide triphosphate hydrolases"/>
    <property type="match status" value="1"/>
</dbReference>
<evidence type="ECO:0000256" key="2">
    <source>
        <dbReference type="ARBA" id="ARBA00022737"/>
    </source>
</evidence>
<keyword evidence="6" id="KW-1185">Reference proteome</keyword>
<dbReference type="SMART" id="SM00175">
    <property type="entry name" value="RAB"/>
    <property type="match status" value="1"/>
</dbReference>
<dbReference type="Gene3D" id="3.60.21.10">
    <property type="match status" value="2"/>
</dbReference>
<dbReference type="RefSeq" id="WP_395806441.1">
    <property type="nucleotide sequence ID" value="NZ_CP043494.1"/>
</dbReference>
<dbReference type="Pfam" id="PF08477">
    <property type="entry name" value="Roc"/>
    <property type="match status" value="1"/>
</dbReference>
<dbReference type="PANTHER" id="PTHR19848:SF8">
    <property type="entry name" value="F-BOX AND WD REPEAT DOMAIN CONTAINING 7"/>
    <property type="match status" value="1"/>
</dbReference>
<evidence type="ECO:0000313" key="5">
    <source>
        <dbReference type="EMBL" id="WNG48784.1"/>
    </source>
</evidence>
<accession>A0ABY9X086</accession>